<accession>A0A674N8B2</accession>
<sequence>MEFGGLFDNPPYTGLSTPQELPSLTQGVSPAPPTITTAAPPSSSSSILSSSPHLDALLGPPIIRTSSNSFQHPTFQQSPLTQVSSPTQRQQTATPKVPSVEQPKTNLSPSSPVQASCPHGSPGPNPGVTSTPHGVFTSPAPQSSPQAQIQTQSPAQQPQTSYINKNSLAGKFGSPSTVTQTTLSLSSSPSNVQPAVTVQTQLQGLTTTSPLLATSTSMPTQTITSHVQQVPVLLQPQFIKAESVLLTTLKHDPFLSLKGLWDQISFQAFMGGGTILTTVPLMVDTDKLPINRIAIAGKLAGQPHKGEKRTAHNAIEKRYRSSINDKIIELKDLVAGTEAKLNKSAVLKKAIDYIRYMQQTNQKLKQENMALKMAAQKNSKWFKTFFLFSVVYSSPSRFAAGESAGGMLDRTRMALCAFTFFFLSLNPLATLFFSSGSSSSAEGESLDIFHMFIKNVFSAADSWGWMDWMLPTILVWLLNGVLVSGVLIRLLVYGEPVTRPHSGSSVLFWRHRKQADRDLARGDFAQASQNLWTCLKALGRPLPTSQLDLACAALWSLLRFCLQRLWVGRWLATRAGRLRSDRPLQEDACKSNRDAALVYHRLHQLHMTGKLNGSHLSAMHMALSAVNLAECAGSCLPVASLAEVYVSAALRVKASLPRILHFTSRVFLSSGRQVCLSASGSVPPAMQWLCHPLGHRFFVDGDWAIRNIPRESIYSQAGNTVDPLAQVTQAFREHLLEKALYCMAQPCGDKNTNPGKGEYADALEYLQLLISASDAAGATSQSFAIGSNMATVTGCDPHSKWWSSIVVVIINWLQGDDAAAERLYPTVEHLPRSLLNAESLLPKASLNIFRAVRALLSKPENCQLSLSYSDKASALLRDSLNLGPHCHSSSLDKVVQLLLCDLLLVMRTNVWRLQQQGAKQPGSSCPSGVHQASPLELQGFQQDLSSLRKLAHSFRPAVRRLFLHEATARLMAGASPTRTHQLLDRSLRRRATPGAKTDECEMRPGQREQAEAVMLACRYLPPSFLSAPGQRVGMLADAARTLEKLGDKRTLHDCQQMIIKLGSGTTVTNS</sequence>
<dbReference type="GO" id="GO:0000978">
    <property type="term" value="F:RNA polymerase II cis-regulatory region sequence-specific DNA binding"/>
    <property type="evidence" value="ECO:0007669"/>
    <property type="project" value="TreeGrafter"/>
</dbReference>
<evidence type="ECO:0000256" key="19">
    <source>
        <dbReference type="ARBA" id="ARBA00023221"/>
    </source>
</evidence>
<evidence type="ECO:0000256" key="10">
    <source>
        <dbReference type="ARBA" id="ARBA00022989"/>
    </source>
</evidence>
<keyword evidence="21" id="KW-0968">Cytoplasmic vesicle</keyword>
<evidence type="ECO:0000256" key="23">
    <source>
        <dbReference type="ARBA" id="ARBA00039749"/>
    </source>
</evidence>
<keyword evidence="12" id="KW-0333">Golgi apparatus</keyword>
<keyword evidence="7" id="KW-0812">Transmembrane</keyword>
<evidence type="ECO:0000259" key="30">
    <source>
        <dbReference type="PROSITE" id="PS50888"/>
    </source>
</evidence>
<evidence type="ECO:0000313" key="32">
    <source>
        <dbReference type="Proteomes" id="UP000005226"/>
    </source>
</evidence>
<evidence type="ECO:0000256" key="22">
    <source>
        <dbReference type="ARBA" id="ARBA00038460"/>
    </source>
</evidence>
<evidence type="ECO:0000256" key="14">
    <source>
        <dbReference type="ARBA" id="ARBA00023125"/>
    </source>
</evidence>
<evidence type="ECO:0000256" key="7">
    <source>
        <dbReference type="ARBA" id="ARBA00022692"/>
    </source>
</evidence>
<dbReference type="PANTHER" id="PTHR46062:SF2">
    <property type="entry name" value="STEROL REGULATORY ELEMENT-BINDING PROTEIN 1"/>
    <property type="match status" value="1"/>
</dbReference>
<evidence type="ECO:0000256" key="13">
    <source>
        <dbReference type="ARBA" id="ARBA00023098"/>
    </source>
</evidence>
<keyword evidence="10" id="KW-1133">Transmembrane helix</keyword>
<reference evidence="31" key="3">
    <citation type="submission" date="2025-09" db="UniProtKB">
        <authorList>
            <consortium name="Ensembl"/>
        </authorList>
    </citation>
    <scope>IDENTIFICATION</scope>
</reference>
<evidence type="ECO:0000256" key="17">
    <source>
        <dbReference type="ARBA" id="ARBA00023163"/>
    </source>
</evidence>
<comment type="subunit">
    <text evidence="28">Forms a tight complex with SCAP, the SCAP-SREBP complex, in the endoplasmic reticulum membrane and the Golgi apparatus. Interacts with PAQR3; the interaction anchors the SCAP-SREBP complex to the Golgi apparatus in low cholesterol conditions.</text>
</comment>
<dbReference type="FunFam" id="4.10.280.10:FF:000016">
    <property type="entry name" value="Sterol regulatory element-binding transcription factor 1"/>
    <property type="match status" value="1"/>
</dbReference>
<dbReference type="SMART" id="SM00353">
    <property type="entry name" value="HLH"/>
    <property type="match status" value="1"/>
</dbReference>
<feature type="compositionally biased region" description="Low complexity" evidence="29">
    <location>
        <begin position="137"/>
        <end position="161"/>
    </location>
</feature>
<evidence type="ECO:0000313" key="31">
    <source>
        <dbReference type="Ensembl" id="ENSTRUP00000069469.1"/>
    </source>
</evidence>
<keyword evidence="14" id="KW-0238">DNA-binding</keyword>
<dbReference type="GO" id="GO:0005634">
    <property type="term" value="C:nucleus"/>
    <property type="evidence" value="ECO:0007669"/>
    <property type="project" value="UniProtKB-SubCell"/>
</dbReference>
<feature type="compositionally biased region" description="Low complexity" evidence="29">
    <location>
        <begin position="34"/>
        <end position="52"/>
    </location>
</feature>
<dbReference type="GO" id="GO:0000981">
    <property type="term" value="F:DNA-binding transcription factor activity, RNA polymerase II-specific"/>
    <property type="evidence" value="ECO:0007669"/>
    <property type="project" value="TreeGrafter"/>
</dbReference>
<keyword evidence="8" id="KW-0256">Endoplasmic reticulum</keyword>
<comment type="subunit">
    <text evidence="27">Efficient DNA binding of the soluble transcription factor fragment requires dimerization with another bHLH protein. Interacts with CEBPA, the interaction produces a transcriptional synergy. Interacts with LMNA.</text>
</comment>
<evidence type="ECO:0000256" key="16">
    <source>
        <dbReference type="ARBA" id="ARBA00023159"/>
    </source>
</evidence>
<dbReference type="PANTHER" id="PTHR46062">
    <property type="entry name" value="STEROL REGULATORY ELEMENT-BINDING PROTEIN"/>
    <property type="match status" value="1"/>
</dbReference>
<evidence type="ECO:0000256" key="28">
    <source>
        <dbReference type="ARBA" id="ARBA00049702"/>
    </source>
</evidence>
<evidence type="ECO:0000256" key="1">
    <source>
        <dbReference type="ARBA" id="ARBA00004123"/>
    </source>
</evidence>
<evidence type="ECO:0000256" key="8">
    <source>
        <dbReference type="ARBA" id="ARBA00022824"/>
    </source>
</evidence>
<proteinExistence type="inferred from homology"/>
<evidence type="ECO:0000256" key="5">
    <source>
        <dbReference type="ARBA" id="ARBA00022548"/>
    </source>
</evidence>
<dbReference type="GO" id="GO:0005789">
    <property type="term" value="C:endoplasmic reticulum membrane"/>
    <property type="evidence" value="ECO:0007669"/>
    <property type="project" value="UniProtKB-SubCell"/>
</dbReference>
<keyword evidence="16" id="KW-0010">Activator</keyword>
<keyword evidence="6" id="KW-0597">Phosphoprotein</keyword>
<feature type="compositionally biased region" description="Polar residues" evidence="29">
    <location>
        <begin position="64"/>
        <end position="94"/>
    </location>
</feature>
<evidence type="ECO:0000256" key="6">
    <source>
        <dbReference type="ARBA" id="ARBA00022553"/>
    </source>
</evidence>
<evidence type="ECO:0000256" key="20">
    <source>
        <dbReference type="ARBA" id="ARBA00023242"/>
    </source>
</evidence>
<evidence type="ECO:0000256" key="9">
    <source>
        <dbReference type="ARBA" id="ARBA00022843"/>
    </source>
</evidence>
<evidence type="ECO:0000256" key="2">
    <source>
        <dbReference type="ARBA" id="ARBA00004477"/>
    </source>
</evidence>
<evidence type="ECO:0000256" key="21">
    <source>
        <dbReference type="ARBA" id="ARBA00023329"/>
    </source>
</evidence>
<feature type="compositionally biased region" description="Low complexity" evidence="29">
    <location>
        <begin position="174"/>
        <end position="191"/>
    </location>
</feature>
<feature type="compositionally biased region" description="Polar residues" evidence="29">
    <location>
        <begin position="102"/>
        <end position="114"/>
    </location>
</feature>
<dbReference type="GO" id="GO:0008203">
    <property type="term" value="P:cholesterol metabolic process"/>
    <property type="evidence" value="ECO:0007669"/>
    <property type="project" value="UniProtKB-KW"/>
</dbReference>
<name>A0A674N8B2_TAKRU</name>
<comment type="similarity">
    <text evidence="22">Belongs to the SREBP family.</text>
</comment>
<evidence type="ECO:0000256" key="26">
    <source>
        <dbReference type="ARBA" id="ARBA00045371"/>
    </source>
</evidence>
<organism evidence="31 32">
    <name type="scientific">Takifugu rubripes</name>
    <name type="common">Japanese pufferfish</name>
    <name type="synonym">Fugu rubripes</name>
    <dbReference type="NCBI Taxonomy" id="31033"/>
    <lineage>
        <taxon>Eukaryota</taxon>
        <taxon>Metazoa</taxon>
        <taxon>Chordata</taxon>
        <taxon>Craniata</taxon>
        <taxon>Vertebrata</taxon>
        <taxon>Euteleostomi</taxon>
        <taxon>Actinopterygii</taxon>
        <taxon>Neopterygii</taxon>
        <taxon>Teleostei</taxon>
        <taxon>Neoteleostei</taxon>
        <taxon>Acanthomorphata</taxon>
        <taxon>Eupercaria</taxon>
        <taxon>Tetraodontiformes</taxon>
        <taxon>Tetradontoidea</taxon>
        <taxon>Tetraodontidae</taxon>
        <taxon>Takifugu</taxon>
    </lineage>
</organism>
<evidence type="ECO:0000256" key="11">
    <source>
        <dbReference type="ARBA" id="ARBA00023015"/>
    </source>
</evidence>
<reference evidence="31" key="2">
    <citation type="submission" date="2025-08" db="UniProtKB">
        <authorList>
            <consortium name="Ensembl"/>
        </authorList>
    </citation>
    <scope>IDENTIFICATION</scope>
</reference>
<evidence type="ECO:0000256" key="29">
    <source>
        <dbReference type="SAM" id="MobiDB-lite"/>
    </source>
</evidence>
<evidence type="ECO:0000256" key="24">
    <source>
        <dbReference type="ARBA" id="ARBA00042215"/>
    </source>
</evidence>
<dbReference type="Gene3D" id="4.10.280.10">
    <property type="entry name" value="Helix-loop-helix DNA-binding domain"/>
    <property type="match status" value="1"/>
</dbReference>
<keyword evidence="17" id="KW-0804">Transcription</keyword>
<dbReference type="Pfam" id="PF00010">
    <property type="entry name" value="HLH"/>
    <property type="match status" value="1"/>
</dbReference>
<keyword evidence="18" id="KW-1207">Sterol metabolism</keyword>
<dbReference type="InterPro" id="IPR036638">
    <property type="entry name" value="HLH_DNA-bd_sf"/>
</dbReference>
<dbReference type="GO" id="GO:0046983">
    <property type="term" value="F:protein dimerization activity"/>
    <property type="evidence" value="ECO:0007669"/>
    <property type="project" value="InterPro"/>
</dbReference>
<evidence type="ECO:0000256" key="15">
    <source>
        <dbReference type="ARBA" id="ARBA00023136"/>
    </source>
</evidence>
<reference evidence="31 32" key="1">
    <citation type="journal article" date="2011" name="Genome Biol. Evol.">
        <title>Integration of the genetic map and genome assembly of fugu facilitates insights into distinct features of genome evolution in teleosts and mammals.</title>
        <authorList>
            <person name="Kai W."/>
            <person name="Kikuchi K."/>
            <person name="Tohari S."/>
            <person name="Chew A.K."/>
            <person name="Tay A."/>
            <person name="Fujiwara A."/>
            <person name="Hosoya S."/>
            <person name="Suetake H."/>
            <person name="Naruse K."/>
            <person name="Brenner S."/>
            <person name="Suzuki Y."/>
            <person name="Venkatesh B."/>
        </authorList>
    </citation>
    <scope>NUCLEOTIDE SEQUENCE [LARGE SCALE GENOMIC DNA]</scope>
</reference>
<evidence type="ECO:0000256" key="18">
    <source>
        <dbReference type="ARBA" id="ARBA00023166"/>
    </source>
</evidence>
<keyword evidence="9" id="KW-0832">Ubl conjugation</keyword>
<feature type="domain" description="BHLH" evidence="30">
    <location>
        <begin position="307"/>
        <end position="357"/>
    </location>
</feature>
<keyword evidence="32" id="KW-1185">Reference proteome</keyword>
<keyword evidence="15" id="KW-0472">Membrane</keyword>
<dbReference type="InterPro" id="IPR011598">
    <property type="entry name" value="bHLH_dom"/>
</dbReference>
<feature type="region of interest" description="Disordered" evidence="29">
    <location>
        <begin position="1"/>
        <end position="191"/>
    </location>
</feature>
<evidence type="ECO:0000256" key="12">
    <source>
        <dbReference type="ARBA" id="ARBA00023034"/>
    </source>
</evidence>
<dbReference type="GO" id="GO:0012507">
    <property type="term" value="C:ER to Golgi transport vesicle membrane"/>
    <property type="evidence" value="ECO:0007669"/>
    <property type="project" value="UniProtKB-SubCell"/>
</dbReference>
<comment type="function">
    <text evidence="25">Precursor of the transcription factor form (Processed sterol regulatory element-binding protein 1), which is embedded in the endoplasmic reticulum membrane. Low sterol concentrations promote processing of this form, releasing the transcription factor form that translocates into the nucleus and activates transcription of genes involved in cholesterol biosynthesis and lipid homeostasis.</text>
</comment>
<evidence type="ECO:0000256" key="25">
    <source>
        <dbReference type="ARBA" id="ARBA00045313"/>
    </source>
</evidence>
<comment type="function">
    <text evidence="26">Key transcription factor that regulates expression of genes involved in cholesterol biosynthesis and lipid homeostasis. Binds to the sterol regulatory element 1 (SRE-1) (5'-ATCACCCCAC-3'). Has dual sequence specificity binding to both an E-box motif (5'-ATCACGTGA-3') and to SRE-1 (5'-ATCACCCCAC-3'). Regulates the promoters of genes involved in cholesterol biosynthesis and the LDL receptor (LDLR) pathway of sterol regulation.</text>
</comment>
<dbReference type="AlphaFoldDB" id="A0A674N8B2"/>
<feature type="compositionally biased region" description="Polar residues" evidence="29">
    <location>
        <begin position="14"/>
        <end position="28"/>
    </location>
</feature>
<dbReference type="GO" id="GO:0000139">
    <property type="term" value="C:Golgi membrane"/>
    <property type="evidence" value="ECO:0007669"/>
    <property type="project" value="UniProtKB-SubCell"/>
</dbReference>
<comment type="subcellular location">
    <subcellularLocation>
        <location evidence="3">Cytoplasmic vesicle</location>
        <location evidence="3">COPII-coated vesicle membrane</location>
        <topology evidence="3">Multi-pass membrane protein</topology>
    </subcellularLocation>
    <subcellularLocation>
        <location evidence="2">Endoplasmic reticulum membrane</location>
        <topology evidence="2">Multi-pass membrane protein</topology>
    </subcellularLocation>
    <subcellularLocation>
        <location evidence="4">Golgi apparatus membrane</location>
        <topology evidence="4">Multi-pass membrane protein</topology>
    </subcellularLocation>
    <subcellularLocation>
        <location evidence="1">Nucleus</location>
    </subcellularLocation>
</comment>
<dbReference type="Proteomes" id="UP000005226">
    <property type="component" value="Chromosome 5"/>
</dbReference>
<gene>
    <name evidence="31" type="primary">srebf1</name>
</gene>
<keyword evidence="19" id="KW-0753">Steroid metabolism</keyword>
<protein>
    <recommendedName>
        <fullName evidence="23">Sterol regulatory element-binding protein 1</fullName>
    </recommendedName>
    <alternativeName>
        <fullName evidence="24">Sterol regulatory element-binding transcription factor 1</fullName>
    </alternativeName>
</protein>
<evidence type="ECO:0000256" key="27">
    <source>
        <dbReference type="ARBA" id="ARBA00047005"/>
    </source>
</evidence>
<keyword evidence="11" id="KW-0805">Transcription regulation</keyword>
<keyword evidence="20" id="KW-0539">Nucleus</keyword>
<dbReference type="PROSITE" id="PS50888">
    <property type="entry name" value="BHLH"/>
    <property type="match status" value="1"/>
</dbReference>
<dbReference type="Ensembl" id="ENSTRUT00000063832.1">
    <property type="protein sequence ID" value="ENSTRUP00000069469.1"/>
    <property type="gene ID" value="ENSTRUG00000008197.3"/>
</dbReference>
<dbReference type="SUPFAM" id="SSF47459">
    <property type="entry name" value="HLH, helix-loop-helix DNA-binding domain"/>
    <property type="match status" value="1"/>
</dbReference>
<dbReference type="GeneTree" id="ENSGT00940000159156"/>
<evidence type="ECO:0000256" key="4">
    <source>
        <dbReference type="ARBA" id="ARBA00004653"/>
    </source>
</evidence>
<dbReference type="CDD" id="cd18921">
    <property type="entry name" value="bHLHzip_SREBP1"/>
    <property type="match status" value="1"/>
</dbReference>
<evidence type="ECO:0000256" key="3">
    <source>
        <dbReference type="ARBA" id="ARBA00004557"/>
    </source>
</evidence>
<keyword evidence="13" id="KW-0443">Lipid metabolism</keyword>
<keyword evidence="5" id="KW-0153">Cholesterol metabolism</keyword>